<protein>
    <submittedName>
        <fullName evidence="2">Uncharacterized protein</fullName>
    </submittedName>
</protein>
<name>A0A4R1NCC2_9GAMM</name>
<dbReference type="Proteomes" id="UP000294555">
    <property type="component" value="Unassembled WGS sequence"/>
</dbReference>
<accession>A0A4R1NCC2</accession>
<keyword evidence="3" id="KW-1185">Reference proteome</keyword>
<evidence type="ECO:0000313" key="2">
    <source>
        <dbReference type="EMBL" id="TCL05174.1"/>
    </source>
</evidence>
<gene>
    <name evidence="2" type="ORF">EZJ58_3345</name>
</gene>
<feature type="region of interest" description="Disordered" evidence="1">
    <location>
        <begin position="118"/>
        <end position="174"/>
    </location>
</feature>
<feature type="compositionally biased region" description="Low complexity" evidence="1">
    <location>
        <begin position="129"/>
        <end position="145"/>
    </location>
</feature>
<evidence type="ECO:0000313" key="3">
    <source>
        <dbReference type="Proteomes" id="UP000294555"/>
    </source>
</evidence>
<proteinExistence type="predicted"/>
<sequence length="174" mass="19258">MDYRGYLHSYYQPYVLPVYPRPGQYNTMNMPLYYYPVMGSHYVPLQRVMMPLINVGYALPGGYAARAVPEYIPAVNCMPGIRERLRAAGQAAPLLHCPYLGHRPSPVAAPFNTARVSRAVSRPVEHSPPQRARAPGSARGGRNPALPLTRHNVKQWEGANPAPANPSGAWLVKK</sequence>
<evidence type="ECO:0000256" key="1">
    <source>
        <dbReference type="SAM" id="MobiDB-lite"/>
    </source>
</evidence>
<comment type="caution">
    <text evidence="2">The sequence shown here is derived from an EMBL/GenBank/DDBJ whole genome shotgun (WGS) entry which is preliminary data.</text>
</comment>
<dbReference type="AlphaFoldDB" id="A0A4R1NCC2"/>
<organism evidence="2 3">
    <name type="scientific">Sodalis ligni</name>
    <dbReference type="NCBI Taxonomy" id="2697027"/>
    <lineage>
        <taxon>Bacteria</taxon>
        <taxon>Pseudomonadati</taxon>
        <taxon>Pseudomonadota</taxon>
        <taxon>Gammaproteobacteria</taxon>
        <taxon>Enterobacterales</taxon>
        <taxon>Bruguierivoracaceae</taxon>
        <taxon>Sodalis</taxon>
    </lineage>
</organism>
<reference evidence="2 3" key="1">
    <citation type="submission" date="2019-02" db="EMBL/GenBank/DDBJ databases">
        <title>Investigation of anaerobic lignin degradation for improved lignocellulosic biofuels.</title>
        <authorList>
            <person name="Deangelis K."/>
        </authorList>
    </citation>
    <scope>NUCLEOTIDE SEQUENCE [LARGE SCALE GENOMIC DNA]</scope>
    <source>
        <strain evidence="2 3">159R</strain>
    </source>
</reference>
<dbReference type="EMBL" id="SJOI01000001">
    <property type="protein sequence ID" value="TCL05174.1"/>
    <property type="molecule type" value="Genomic_DNA"/>
</dbReference>